<evidence type="ECO:0000256" key="3">
    <source>
        <dbReference type="SAM" id="Phobius"/>
    </source>
</evidence>
<dbReference type="InterPro" id="IPR043130">
    <property type="entry name" value="CDP-OH_PTrfase_TM_dom"/>
</dbReference>
<evidence type="ECO:0008006" key="6">
    <source>
        <dbReference type="Google" id="ProtNLM"/>
    </source>
</evidence>
<sequence length="253" mass="27298">MVSSHRPHLGHREGAVLSYASSYRQLSDAQKGRGRGAPAYSLYVNRPVGRVFAAALNELGLTPNQVSLVSAAFTAVGIVLLATVHASVWLGVVVWLLLAVGYALDSADGQVARLRGGGSVAGEWLDHVIDAFKAVCLPLAAAVGWYRFFPLEHDSWLLVPLVLAVATTVEFFGMILNDLLKARQGVPQATEQGGSSIVRSLMGLPTDYGVVCFSFVLWGFPRVFVIVYALLTLAEVAYVALALPTWFARMRRL</sequence>
<evidence type="ECO:0000256" key="2">
    <source>
        <dbReference type="RuleBase" id="RU003750"/>
    </source>
</evidence>
<dbReference type="EMBL" id="CP025198">
    <property type="protein sequence ID" value="AXE39675.1"/>
    <property type="molecule type" value="Genomic_DNA"/>
</dbReference>
<reference evidence="4 5" key="1">
    <citation type="submission" date="2017-12" db="EMBL/GenBank/DDBJ databases">
        <title>The whole genome sequence of the Acidipropionibacterium virtanenii sp. nov. type strain JS278.</title>
        <authorList>
            <person name="Laine P."/>
            <person name="Deptula P."/>
            <person name="Varmanen P."/>
            <person name="Auvinen P."/>
        </authorList>
    </citation>
    <scope>NUCLEOTIDE SEQUENCE [LARGE SCALE GENOMIC DNA]</scope>
    <source>
        <strain evidence="4 5">JS278</strain>
    </source>
</reference>
<organism evidence="4 5">
    <name type="scientific">Acidipropionibacterium virtanenii</name>
    <dbReference type="NCBI Taxonomy" id="2057246"/>
    <lineage>
        <taxon>Bacteria</taxon>
        <taxon>Bacillati</taxon>
        <taxon>Actinomycetota</taxon>
        <taxon>Actinomycetes</taxon>
        <taxon>Propionibacteriales</taxon>
        <taxon>Propionibacteriaceae</taxon>
        <taxon>Acidipropionibacterium</taxon>
    </lineage>
</organism>
<keyword evidence="1 2" id="KW-0808">Transferase</keyword>
<evidence type="ECO:0000256" key="1">
    <source>
        <dbReference type="ARBA" id="ARBA00022679"/>
    </source>
</evidence>
<dbReference type="KEGG" id="acij:JS278_02537"/>
<keyword evidence="3" id="KW-1133">Transmembrane helix</keyword>
<gene>
    <name evidence="4" type="ORF">JS278_02537</name>
</gene>
<evidence type="ECO:0000313" key="4">
    <source>
        <dbReference type="EMBL" id="AXE39675.1"/>
    </source>
</evidence>
<dbReference type="PROSITE" id="PS00379">
    <property type="entry name" value="CDP_ALCOHOL_P_TRANSF"/>
    <property type="match status" value="1"/>
</dbReference>
<keyword evidence="3" id="KW-0472">Membrane</keyword>
<accession>A0A344UWM7</accession>
<keyword evidence="3" id="KW-0812">Transmembrane</keyword>
<comment type="similarity">
    <text evidence="2">Belongs to the CDP-alcohol phosphatidyltransferase class-I family.</text>
</comment>
<feature type="transmembrane region" description="Helical" evidence="3">
    <location>
        <begin position="226"/>
        <end position="248"/>
    </location>
</feature>
<dbReference type="InterPro" id="IPR048254">
    <property type="entry name" value="CDP_ALCOHOL_P_TRANSF_CS"/>
</dbReference>
<dbReference type="Gene3D" id="1.20.120.1760">
    <property type="match status" value="1"/>
</dbReference>
<evidence type="ECO:0000313" key="5">
    <source>
        <dbReference type="Proteomes" id="UP000251995"/>
    </source>
</evidence>
<keyword evidence="5" id="KW-1185">Reference proteome</keyword>
<proteinExistence type="inferred from homology"/>
<feature type="transmembrane region" description="Helical" evidence="3">
    <location>
        <begin position="158"/>
        <end position="180"/>
    </location>
</feature>
<dbReference type="OrthoDB" id="7390033at2"/>
<feature type="transmembrane region" description="Helical" evidence="3">
    <location>
        <begin position="71"/>
        <end position="104"/>
    </location>
</feature>
<feature type="transmembrane region" description="Helical" evidence="3">
    <location>
        <begin position="201"/>
        <end position="220"/>
    </location>
</feature>
<dbReference type="GO" id="GO:0008654">
    <property type="term" value="P:phospholipid biosynthetic process"/>
    <property type="evidence" value="ECO:0007669"/>
    <property type="project" value="InterPro"/>
</dbReference>
<dbReference type="AlphaFoldDB" id="A0A344UWM7"/>
<name>A0A344UWM7_9ACTN</name>
<dbReference type="Proteomes" id="UP000251995">
    <property type="component" value="Chromosome"/>
</dbReference>
<dbReference type="GO" id="GO:0016020">
    <property type="term" value="C:membrane"/>
    <property type="evidence" value="ECO:0007669"/>
    <property type="project" value="InterPro"/>
</dbReference>
<dbReference type="Pfam" id="PF01066">
    <property type="entry name" value="CDP-OH_P_transf"/>
    <property type="match status" value="1"/>
</dbReference>
<protein>
    <recommendedName>
        <fullName evidence="6">CDP-alcohol phosphatidyltransferase</fullName>
    </recommendedName>
</protein>
<dbReference type="GO" id="GO:0016780">
    <property type="term" value="F:phosphotransferase activity, for other substituted phosphate groups"/>
    <property type="evidence" value="ECO:0007669"/>
    <property type="project" value="InterPro"/>
</dbReference>
<dbReference type="InterPro" id="IPR000462">
    <property type="entry name" value="CDP-OH_P_trans"/>
</dbReference>